<dbReference type="Pfam" id="PF03477">
    <property type="entry name" value="ATP-cone"/>
    <property type="match status" value="1"/>
</dbReference>
<keyword evidence="7" id="KW-0863">Zinc-finger</keyword>
<dbReference type="GO" id="GO:0005524">
    <property type="term" value="F:ATP binding"/>
    <property type="evidence" value="ECO:0007669"/>
    <property type="project" value="UniProtKB-UniRule"/>
</dbReference>
<accession>A0A1F4RCV1</accession>
<evidence type="ECO:0000256" key="1">
    <source>
        <dbReference type="ARBA" id="ARBA00022491"/>
    </source>
</evidence>
<keyword evidence="3 7" id="KW-0067">ATP-binding</keyword>
<dbReference type="InterPro" id="IPR003796">
    <property type="entry name" value="RNR_NrdR-like"/>
</dbReference>
<evidence type="ECO:0000259" key="8">
    <source>
        <dbReference type="PROSITE" id="PS51161"/>
    </source>
</evidence>
<proteinExistence type="inferred from homology"/>
<gene>
    <name evidence="7" type="primary">nrdR</name>
    <name evidence="9" type="ORF">A3H38_01210</name>
</gene>
<dbReference type="EMBL" id="METP01000030">
    <property type="protein sequence ID" value="OGC06000.1"/>
    <property type="molecule type" value="Genomic_DNA"/>
</dbReference>
<dbReference type="PANTHER" id="PTHR30455">
    <property type="entry name" value="TRANSCRIPTIONAL REPRESSOR NRDR"/>
    <property type="match status" value="1"/>
</dbReference>
<dbReference type="InterPro" id="IPR005144">
    <property type="entry name" value="ATP-cone_dom"/>
</dbReference>
<keyword evidence="1 7" id="KW-0678">Repressor</keyword>
<evidence type="ECO:0000256" key="5">
    <source>
        <dbReference type="ARBA" id="ARBA00023125"/>
    </source>
</evidence>
<evidence type="ECO:0000256" key="7">
    <source>
        <dbReference type="HAMAP-Rule" id="MF_00440"/>
    </source>
</evidence>
<keyword evidence="4 7" id="KW-0805">Transcription regulation</keyword>
<dbReference type="HAMAP" id="MF_00440">
    <property type="entry name" value="NrdR"/>
    <property type="match status" value="1"/>
</dbReference>
<dbReference type="Pfam" id="PF22811">
    <property type="entry name" value="Zn_ribbon_NrdR"/>
    <property type="match status" value="1"/>
</dbReference>
<sequence length="151" mass="17651">MKCPFCENIEDKVLESREIEEGKAIRRRRECAACRERFTSYERVEEKPLLVIKRDGRKEQFSKEKIHAGIVKACEKRPVSVGVLDTLVDEIEREIHREEGREVLSSKVGEMVMEKLQKVDKIAYVRFASVYRKFEELSEFIKEVKEISVGG</sequence>
<comment type="similarity">
    <text evidence="7">Belongs to the NrdR family.</text>
</comment>
<comment type="function">
    <text evidence="7">Negatively regulates transcription of bacterial ribonucleotide reductase nrd genes and operons by binding to NrdR-boxes.</text>
</comment>
<protein>
    <recommendedName>
        <fullName evidence="7">Transcriptional repressor NrdR</fullName>
    </recommendedName>
</protein>
<feature type="zinc finger region" evidence="7">
    <location>
        <begin position="3"/>
        <end position="34"/>
    </location>
</feature>
<dbReference type="PROSITE" id="PS51161">
    <property type="entry name" value="ATP_CONE"/>
    <property type="match status" value="1"/>
</dbReference>
<evidence type="ECO:0000256" key="4">
    <source>
        <dbReference type="ARBA" id="ARBA00023015"/>
    </source>
</evidence>
<keyword evidence="7" id="KW-0862">Zinc</keyword>
<dbReference type="GO" id="GO:0045892">
    <property type="term" value="P:negative regulation of DNA-templated transcription"/>
    <property type="evidence" value="ECO:0007669"/>
    <property type="project" value="UniProtKB-UniRule"/>
</dbReference>
<dbReference type="AlphaFoldDB" id="A0A1F4RCV1"/>
<evidence type="ECO:0000256" key="3">
    <source>
        <dbReference type="ARBA" id="ARBA00022840"/>
    </source>
</evidence>
<dbReference type="GO" id="GO:0008270">
    <property type="term" value="F:zinc ion binding"/>
    <property type="evidence" value="ECO:0007669"/>
    <property type="project" value="UniProtKB-UniRule"/>
</dbReference>
<name>A0A1F4RCV1_UNCSA</name>
<dbReference type="InterPro" id="IPR055173">
    <property type="entry name" value="NrdR-like_N"/>
</dbReference>
<evidence type="ECO:0000313" key="9">
    <source>
        <dbReference type="EMBL" id="OGC06000.1"/>
    </source>
</evidence>
<dbReference type="PANTHER" id="PTHR30455:SF2">
    <property type="entry name" value="TRANSCRIPTIONAL REPRESSOR NRDR"/>
    <property type="match status" value="1"/>
</dbReference>
<keyword evidence="5 7" id="KW-0238">DNA-binding</keyword>
<reference evidence="9 10" key="1">
    <citation type="journal article" date="2016" name="Nat. Commun.">
        <title>Thousands of microbial genomes shed light on interconnected biogeochemical processes in an aquifer system.</title>
        <authorList>
            <person name="Anantharaman K."/>
            <person name="Brown C.T."/>
            <person name="Hug L.A."/>
            <person name="Sharon I."/>
            <person name="Castelle C.J."/>
            <person name="Probst A.J."/>
            <person name="Thomas B.C."/>
            <person name="Singh A."/>
            <person name="Wilkins M.J."/>
            <person name="Karaoz U."/>
            <person name="Brodie E.L."/>
            <person name="Williams K.H."/>
            <person name="Hubbard S.S."/>
            <person name="Banfield J.F."/>
        </authorList>
    </citation>
    <scope>NUCLEOTIDE SEQUENCE [LARGE SCALE GENOMIC DNA]</scope>
</reference>
<evidence type="ECO:0000256" key="2">
    <source>
        <dbReference type="ARBA" id="ARBA00022741"/>
    </source>
</evidence>
<evidence type="ECO:0000256" key="6">
    <source>
        <dbReference type="ARBA" id="ARBA00023163"/>
    </source>
</evidence>
<comment type="caution">
    <text evidence="9">The sequence shown here is derived from an EMBL/GenBank/DDBJ whole genome shotgun (WGS) entry which is preliminary data.</text>
</comment>
<dbReference type="Proteomes" id="UP000176938">
    <property type="component" value="Unassembled WGS sequence"/>
</dbReference>
<keyword evidence="7" id="KW-0479">Metal-binding</keyword>
<feature type="domain" description="ATP-cone" evidence="8">
    <location>
        <begin position="49"/>
        <end position="139"/>
    </location>
</feature>
<comment type="cofactor">
    <cofactor evidence="7">
        <name>Zn(2+)</name>
        <dbReference type="ChEBI" id="CHEBI:29105"/>
    </cofactor>
    <text evidence="7">Binds 1 zinc ion.</text>
</comment>
<evidence type="ECO:0000313" key="10">
    <source>
        <dbReference type="Proteomes" id="UP000176938"/>
    </source>
</evidence>
<organism evidence="9 10">
    <name type="scientific">candidate division WOR-1 bacterium RIFCSPLOWO2_02_FULL_46_20</name>
    <dbReference type="NCBI Taxonomy" id="1802567"/>
    <lineage>
        <taxon>Bacteria</taxon>
        <taxon>Bacillati</taxon>
        <taxon>Saganbacteria</taxon>
    </lineage>
</organism>
<keyword evidence="2 7" id="KW-0547">Nucleotide-binding</keyword>
<dbReference type="GO" id="GO:0003677">
    <property type="term" value="F:DNA binding"/>
    <property type="evidence" value="ECO:0007669"/>
    <property type="project" value="UniProtKB-KW"/>
</dbReference>
<dbReference type="NCBIfam" id="TIGR00244">
    <property type="entry name" value="transcriptional regulator NrdR"/>
    <property type="match status" value="1"/>
</dbReference>
<keyword evidence="6 7" id="KW-0804">Transcription</keyword>